<accession>A2DKQ6</accession>
<dbReference type="EMBL" id="DS113212">
    <property type="protein sequence ID" value="EAY19039.1"/>
    <property type="molecule type" value="Genomic_DNA"/>
</dbReference>
<reference evidence="2" key="1">
    <citation type="submission" date="2006-10" db="EMBL/GenBank/DDBJ databases">
        <authorList>
            <person name="Amadeo P."/>
            <person name="Zhao Q."/>
            <person name="Wortman J."/>
            <person name="Fraser-Liggett C."/>
            <person name="Carlton J."/>
        </authorList>
    </citation>
    <scope>NUCLEOTIDE SEQUENCE</scope>
    <source>
        <strain evidence="2">G3</strain>
    </source>
</reference>
<dbReference type="InParanoid" id="A2DKQ6"/>
<evidence type="ECO:0000256" key="1">
    <source>
        <dbReference type="SAM" id="Phobius"/>
    </source>
</evidence>
<feature type="transmembrane region" description="Helical" evidence="1">
    <location>
        <begin position="166"/>
        <end position="190"/>
    </location>
</feature>
<dbReference type="KEGG" id="tva:5464558"/>
<keyword evidence="1" id="KW-1133">Transmembrane helix</keyword>
<dbReference type="Proteomes" id="UP000001542">
    <property type="component" value="Unassembled WGS sequence"/>
</dbReference>
<name>A2DKQ6_TRIV3</name>
<keyword evidence="1" id="KW-0472">Membrane</keyword>
<dbReference type="OrthoDB" id="10261944at2759"/>
<organism evidence="2 3">
    <name type="scientific">Trichomonas vaginalis (strain ATCC PRA-98 / G3)</name>
    <dbReference type="NCBI Taxonomy" id="412133"/>
    <lineage>
        <taxon>Eukaryota</taxon>
        <taxon>Metamonada</taxon>
        <taxon>Parabasalia</taxon>
        <taxon>Trichomonadida</taxon>
        <taxon>Trichomonadidae</taxon>
        <taxon>Trichomonas</taxon>
    </lineage>
</organism>
<evidence type="ECO:0000313" key="2">
    <source>
        <dbReference type="EMBL" id="EAY19039.1"/>
    </source>
</evidence>
<sequence>MENESPPAQENSNCPLERYLFEENLDYVKDLNLKNNAAKISVHVKCVYPDPENPGELIPRSGSLSLSAGKPIGQISKDFLATYPEIPNKTYYVSYDQLLFREGTLAQCGITHGKSVELIAPGKNHAAYHNEGLTLIVTSLLPFIFGLASVIFSMTCGANVDTSFKALFLFLGFLFLIPAVLVGVIGMILIPECPMPCYFNGTEWC</sequence>
<dbReference type="SMR" id="A2DKQ6"/>
<gene>
    <name evidence="2" type="ORF">TVAG_247180</name>
</gene>
<protein>
    <recommendedName>
        <fullName evidence="4">Ubiquitin-like domain-containing protein</fullName>
    </recommendedName>
</protein>
<feature type="transmembrane region" description="Helical" evidence="1">
    <location>
        <begin position="133"/>
        <end position="154"/>
    </location>
</feature>
<dbReference type="RefSeq" id="XP_001580025.1">
    <property type="nucleotide sequence ID" value="XM_001579975.1"/>
</dbReference>
<evidence type="ECO:0000313" key="3">
    <source>
        <dbReference type="Proteomes" id="UP000001542"/>
    </source>
</evidence>
<keyword evidence="3" id="KW-1185">Reference proteome</keyword>
<dbReference type="OMA" id="CPLERYL"/>
<dbReference type="VEuPathDB" id="TrichDB:TVAG_247180"/>
<proteinExistence type="predicted"/>
<evidence type="ECO:0008006" key="4">
    <source>
        <dbReference type="Google" id="ProtNLM"/>
    </source>
</evidence>
<dbReference type="VEuPathDB" id="TrichDB:TVAGG3_0560720"/>
<dbReference type="AlphaFoldDB" id="A2DKQ6"/>
<reference evidence="2" key="2">
    <citation type="journal article" date="2007" name="Science">
        <title>Draft genome sequence of the sexually transmitted pathogen Trichomonas vaginalis.</title>
        <authorList>
            <person name="Carlton J.M."/>
            <person name="Hirt R.P."/>
            <person name="Silva J.C."/>
            <person name="Delcher A.L."/>
            <person name="Schatz M."/>
            <person name="Zhao Q."/>
            <person name="Wortman J.R."/>
            <person name="Bidwell S.L."/>
            <person name="Alsmark U.C.M."/>
            <person name="Besteiro S."/>
            <person name="Sicheritz-Ponten T."/>
            <person name="Noel C.J."/>
            <person name="Dacks J.B."/>
            <person name="Foster P.G."/>
            <person name="Simillion C."/>
            <person name="Van de Peer Y."/>
            <person name="Miranda-Saavedra D."/>
            <person name="Barton G.J."/>
            <person name="Westrop G.D."/>
            <person name="Mueller S."/>
            <person name="Dessi D."/>
            <person name="Fiori P.L."/>
            <person name="Ren Q."/>
            <person name="Paulsen I."/>
            <person name="Zhang H."/>
            <person name="Bastida-Corcuera F.D."/>
            <person name="Simoes-Barbosa A."/>
            <person name="Brown M.T."/>
            <person name="Hayes R.D."/>
            <person name="Mukherjee M."/>
            <person name="Okumura C.Y."/>
            <person name="Schneider R."/>
            <person name="Smith A.J."/>
            <person name="Vanacova S."/>
            <person name="Villalvazo M."/>
            <person name="Haas B.J."/>
            <person name="Pertea M."/>
            <person name="Feldblyum T.V."/>
            <person name="Utterback T.R."/>
            <person name="Shu C.L."/>
            <person name="Osoegawa K."/>
            <person name="de Jong P.J."/>
            <person name="Hrdy I."/>
            <person name="Horvathova L."/>
            <person name="Zubacova Z."/>
            <person name="Dolezal P."/>
            <person name="Malik S.B."/>
            <person name="Logsdon J.M. Jr."/>
            <person name="Henze K."/>
            <person name="Gupta A."/>
            <person name="Wang C.C."/>
            <person name="Dunne R.L."/>
            <person name="Upcroft J.A."/>
            <person name="Upcroft P."/>
            <person name="White O."/>
            <person name="Salzberg S.L."/>
            <person name="Tang P."/>
            <person name="Chiu C.-H."/>
            <person name="Lee Y.-S."/>
            <person name="Embley T.M."/>
            <person name="Coombs G.H."/>
            <person name="Mottram J.C."/>
            <person name="Tachezy J."/>
            <person name="Fraser-Liggett C.M."/>
            <person name="Johnson P.J."/>
        </authorList>
    </citation>
    <scope>NUCLEOTIDE SEQUENCE [LARGE SCALE GENOMIC DNA]</scope>
    <source>
        <strain evidence="2">G3</strain>
    </source>
</reference>
<keyword evidence="1" id="KW-0812">Transmembrane</keyword>